<accession>A0A0N1JTF8</accession>
<dbReference type="STRING" id="857265.WG78_06045"/>
<dbReference type="Pfam" id="PF08281">
    <property type="entry name" value="Sigma70_r4_2"/>
    <property type="match status" value="1"/>
</dbReference>
<dbReference type="OrthoDB" id="9783733at2"/>
<dbReference type="Gene3D" id="1.10.1740.10">
    <property type="match status" value="1"/>
</dbReference>
<dbReference type="SUPFAM" id="SSF88946">
    <property type="entry name" value="Sigma2 domain of RNA polymerase sigma factors"/>
    <property type="match status" value="1"/>
</dbReference>
<evidence type="ECO:0000259" key="5">
    <source>
        <dbReference type="Pfam" id="PF04542"/>
    </source>
</evidence>
<evidence type="ECO:0000313" key="8">
    <source>
        <dbReference type="Proteomes" id="UP000037939"/>
    </source>
</evidence>
<dbReference type="InterPro" id="IPR013325">
    <property type="entry name" value="RNA_pol_sigma_r2"/>
</dbReference>
<dbReference type="GO" id="GO:0016987">
    <property type="term" value="F:sigma factor activity"/>
    <property type="evidence" value="ECO:0007669"/>
    <property type="project" value="UniProtKB-KW"/>
</dbReference>
<dbReference type="InterPro" id="IPR014284">
    <property type="entry name" value="RNA_pol_sigma-70_dom"/>
</dbReference>
<dbReference type="RefSeq" id="WP_152969083.1">
    <property type="nucleotide sequence ID" value="NZ_LAQT01000003.1"/>
</dbReference>
<gene>
    <name evidence="7" type="primary">fecI</name>
    <name evidence="7" type="ORF">WG78_06045</name>
</gene>
<keyword evidence="8" id="KW-1185">Reference proteome</keyword>
<dbReference type="PANTHER" id="PTHR43133">
    <property type="entry name" value="RNA POLYMERASE ECF-TYPE SIGMA FACTO"/>
    <property type="match status" value="1"/>
</dbReference>
<evidence type="ECO:0000256" key="4">
    <source>
        <dbReference type="ARBA" id="ARBA00023163"/>
    </source>
</evidence>
<keyword evidence="2" id="KW-0805">Transcription regulation</keyword>
<name>A0A0N1JTF8_9NEIS</name>
<dbReference type="PATRIC" id="fig|857265.3.peg.1237"/>
<feature type="domain" description="RNA polymerase sigma-70 region 2" evidence="5">
    <location>
        <begin position="14"/>
        <end position="79"/>
    </location>
</feature>
<dbReference type="FunFam" id="1.10.1740.10:FF:000009">
    <property type="entry name" value="RNA polymerase sigma factor"/>
    <property type="match status" value="1"/>
</dbReference>
<sequence>MAVEQDPTAQFSALYGEHHAWLAGWLRRKLGNAADAADLAHDTFVRVMAGRDLTSVIEPRAFLTTVAKGVLVNWYKRQALERAWLEALAQLPEAQMPSPEQRYVMLETLHALDAMLDALPPLVKRAFLLAQLEGRKYEAIAAELRVSLITVKRYIKQAYLQCLLLADDLPA</sequence>
<keyword evidence="3" id="KW-0731">Sigma factor</keyword>
<protein>
    <submittedName>
        <fullName evidence="7">Putative RNA polymerase sigma factor FecI</fullName>
    </submittedName>
</protein>
<dbReference type="InterPro" id="IPR013249">
    <property type="entry name" value="RNA_pol_sigma70_r4_t2"/>
</dbReference>
<evidence type="ECO:0000256" key="1">
    <source>
        <dbReference type="ARBA" id="ARBA00010641"/>
    </source>
</evidence>
<dbReference type="GO" id="GO:0006352">
    <property type="term" value="P:DNA-templated transcription initiation"/>
    <property type="evidence" value="ECO:0007669"/>
    <property type="project" value="InterPro"/>
</dbReference>
<comment type="caution">
    <text evidence="7">The sequence shown here is derived from an EMBL/GenBank/DDBJ whole genome shotgun (WGS) entry which is preliminary data.</text>
</comment>
<dbReference type="NCBIfam" id="TIGR02937">
    <property type="entry name" value="sigma70-ECF"/>
    <property type="match status" value="1"/>
</dbReference>
<reference evidence="7 8" key="1">
    <citation type="submission" date="2015-07" db="EMBL/GenBank/DDBJ databases">
        <title>Draft genome sequence of the Amantichitinum ursilacus IGB-41, a new chitin-degrading bacterium.</title>
        <authorList>
            <person name="Kirstahler P."/>
            <person name="Guenther M."/>
            <person name="Grumaz C."/>
            <person name="Rupp S."/>
            <person name="Zibek S."/>
            <person name="Sohn K."/>
        </authorList>
    </citation>
    <scope>NUCLEOTIDE SEQUENCE [LARGE SCALE GENOMIC DNA]</scope>
    <source>
        <strain evidence="7 8">IGB-41</strain>
    </source>
</reference>
<dbReference type="Proteomes" id="UP000037939">
    <property type="component" value="Unassembled WGS sequence"/>
</dbReference>
<evidence type="ECO:0000256" key="3">
    <source>
        <dbReference type="ARBA" id="ARBA00023082"/>
    </source>
</evidence>
<dbReference type="SUPFAM" id="SSF88659">
    <property type="entry name" value="Sigma3 and sigma4 domains of RNA polymerase sigma factors"/>
    <property type="match status" value="1"/>
</dbReference>
<dbReference type="InterPro" id="IPR013324">
    <property type="entry name" value="RNA_pol_sigma_r3/r4-like"/>
</dbReference>
<dbReference type="Pfam" id="PF04542">
    <property type="entry name" value="Sigma70_r2"/>
    <property type="match status" value="1"/>
</dbReference>
<dbReference type="NCBIfam" id="NF009180">
    <property type="entry name" value="PRK12528.1"/>
    <property type="match status" value="1"/>
</dbReference>
<dbReference type="Gene3D" id="1.10.10.10">
    <property type="entry name" value="Winged helix-like DNA-binding domain superfamily/Winged helix DNA-binding domain"/>
    <property type="match status" value="1"/>
</dbReference>
<evidence type="ECO:0000313" key="7">
    <source>
        <dbReference type="EMBL" id="KPC54188.1"/>
    </source>
</evidence>
<evidence type="ECO:0000256" key="2">
    <source>
        <dbReference type="ARBA" id="ARBA00023015"/>
    </source>
</evidence>
<dbReference type="EMBL" id="LAQT01000003">
    <property type="protein sequence ID" value="KPC54188.1"/>
    <property type="molecule type" value="Genomic_DNA"/>
</dbReference>
<comment type="similarity">
    <text evidence="1">Belongs to the sigma-70 factor family. ECF subfamily.</text>
</comment>
<dbReference type="NCBIfam" id="NF007232">
    <property type="entry name" value="PRK09651.1"/>
    <property type="match status" value="1"/>
</dbReference>
<dbReference type="InterPro" id="IPR039425">
    <property type="entry name" value="RNA_pol_sigma-70-like"/>
</dbReference>
<keyword evidence="4" id="KW-0804">Transcription</keyword>
<feature type="domain" description="RNA polymerase sigma factor 70 region 4 type 2" evidence="6">
    <location>
        <begin position="110"/>
        <end position="162"/>
    </location>
</feature>
<dbReference type="AlphaFoldDB" id="A0A0N1JTF8"/>
<evidence type="ECO:0000259" key="6">
    <source>
        <dbReference type="Pfam" id="PF08281"/>
    </source>
</evidence>
<dbReference type="GO" id="GO:0003677">
    <property type="term" value="F:DNA binding"/>
    <property type="evidence" value="ECO:0007669"/>
    <property type="project" value="InterPro"/>
</dbReference>
<proteinExistence type="inferred from homology"/>
<dbReference type="InterPro" id="IPR036388">
    <property type="entry name" value="WH-like_DNA-bd_sf"/>
</dbReference>
<dbReference type="InterPro" id="IPR007627">
    <property type="entry name" value="RNA_pol_sigma70_r2"/>
</dbReference>
<dbReference type="PANTHER" id="PTHR43133:SF63">
    <property type="entry name" value="RNA POLYMERASE SIGMA FACTOR FECI-RELATED"/>
    <property type="match status" value="1"/>
</dbReference>
<organism evidence="7 8">
    <name type="scientific">Amantichitinum ursilacus</name>
    <dbReference type="NCBI Taxonomy" id="857265"/>
    <lineage>
        <taxon>Bacteria</taxon>
        <taxon>Pseudomonadati</taxon>
        <taxon>Pseudomonadota</taxon>
        <taxon>Betaproteobacteria</taxon>
        <taxon>Neisseriales</taxon>
        <taxon>Chitinibacteraceae</taxon>
        <taxon>Amantichitinum</taxon>
    </lineage>
</organism>